<evidence type="ECO:0000256" key="2">
    <source>
        <dbReference type="SAM" id="MobiDB-lite"/>
    </source>
</evidence>
<dbReference type="SUPFAM" id="SSF50044">
    <property type="entry name" value="SH3-domain"/>
    <property type="match status" value="1"/>
</dbReference>
<evidence type="ECO:0000313" key="4">
    <source>
        <dbReference type="EMBL" id="KAF3767705.1"/>
    </source>
</evidence>
<feature type="compositionally biased region" description="Gly residues" evidence="2">
    <location>
        <begin position="854"/>
        <end position="863"/>
    </location>
</feature>
<gene>
    <name evidence="4" type="ORF">M406DRAFT_69825</name>
</gene>
<organism evidence="4 5">
    <name type="scientific">Cryphonectria parasitica (strain ATCC 38755 / EP155)</name>
    <dbReference type="NCBI Taxonomy" id="660469"/>
    <lineage>
        <taxon>Eukaryota</taxon>
        <taxon>Fungi</taxon>
        <taxon>Dikarya</taxon>
        <taxon>Ascomycota</taxon>
        <taxon>Pezizomycotina</taxon>
        <taxon>Sordariomycetes</taxon>
        <taxon>Sordariomycetidae</taxon>
        <taxon>Diaporthales</taxon>
        <taxon>Cryphonectriaceae</taxon>
        <taxon>Cryphonectria-Endothia species complex</taxon>
        <taxon>Cryphonectria</taxon>
    </lineage>
</organism>
<dbReference type="Pfam" id="PF14604">
    <property type="entry name" value="SH3_9"/>
    <property type="match status" value="1"/>
</dbReference>
<sequence>MDETVNDLVLAPFRDIVEQGNIAVGNASDGGNEAMLKAAQSLVKEGERALKRIEPLCRRKCEEFGFVFVNALKDDDGISRFVQELNDLLYDFEEYVEVNSFDVEKFTGLQALSRKAAPAISHTITRMKLELPRAGDDAESTHSRISSDPMAPVRRSMDDVSSQRASLPYPVAEDPSEHPGTYAMPYPSGPEHNSETRLPEPSPSLLLSTVQEEEPLPPPPPLLDPWSSPSRTPDGMSDSMGHPWRVSSDSAIGSDAGSEHGNSPITANSQHLHPQQLNVAHSRPNRISTSSSSPGSSPDPNTTNINRPFFPGRISPTSPHRDQRDSVSSQANASVRSSVSDHRIDRSFTLDTVSPISPTTQNRASVFSVGAFQDQPRGQEQSPHVAPLVVRPRPSVSVSTADNGGLETVQLPTLGVPDGLIPVDEETVEQRMPSPTPETQFGGCAINLNSSYYQFRGFCSGAMEVIQGGIGVKHIKRQECRVSRPAMSRWQSARHVLSSLTGKPWRETRIKKASHGNPLLSHPHPPPPPGVVQRESQVPNYLNTATENFKSSGVGFRLRFLLKSHIHAKNVGDQIYGCAFCVQLRQTTHPNDATVFFSQRQLFAHLARHPRPLPEVPGLLVLQTEDVPVQFANNYDLHFPGPARVSMLADMMRELTALPTGTAVQTCRHTPTSNPKRPPDGSDVLSLAAGARILGVEFPAKYQGDWCLGWADHEQGLLPADIVRLDPPPGRKSGDSANQGGSTTLRGVARWRFAVKDGKDKSRGEWLSFGKGEVITNIGWSHADHWCWWGTNAKGRSGMFPQSHIEPGTLKEAAAAAAAAAATATTVRSDRASTSSGERKTGLLARISIRQKSGGSGGGGGGMSSSWASMH</sequence>
<accession>A0A9P5CS23</accession>
<dbReference type="CDD" id="cd00174">
    <property type="entry name" value="SH3"/>
    <property type="match status" value="1"/>
</dbReference>
<dbReference type="Gene3D" id="2.30.30.40">
    <property type="entry name" value="SH3 Domains"/>
    <property type="match status" value="1"/>
</dbReference>
<evidence type="ECO:0000313" key="5">
    <source>
        <dbReference type="Proteomes" id="UP000803844"/>
    </source>
</evidence>
<dbReference type="GeneID" id="63842423"/>
<feature type="domain" description="SH3" evidence="3">
    <location>
        <begin position="765"/>
        <end position="806"/>
    </location>
</feature>
<feature type="compositionally biased region" description="Polar residues" evidence="2">
    <location>
        <begin position="260"/>
        <end position="279"/>
    </location>
</feature>
<feature type="compositionally biased region" description="Basic and acidic residues" evidence="2">
    <location>
        <begin position="131"/>
        <end position="142"/>
    </location>
</feature>
<reference evidence="4" key="1">
    <citation type="journal article" date="2020" name="Phytopathology">
        <title>Genome sequence of the chestnut blight fungus Cryphonectria parasitica EP155: A fundamental resource for an archetypical invasive plant pathogen.</title>
        <authorList>
            <person name="Crouch J.A."/>
            <person name="Dawe A."/>
            <person name="Aerts A."/>
            <person name="Barry K."/>
            <person name="Churchill A.C.L."/>
            <person name="Grimwood J."/>
            <person name="Hillman B."/>
            <person name="Milgroom M.G."/>
            <person name="Pangilinan J."/>
            <person name="Smith M."/>
            <person name="Salamov A."/>
            <person name="Schmutz J."/>
            <person name="Yadav J."/>
            <person name="Grigoriev I.V."/>
            <person name="Nuss D."/>
        </authorList>
    </citation>
    <scope>NUCLEOTIDE SEQUENCE</scope>
    <source>
        <strain evidence="4">EP155</strain>
    </source>
</reference>
<feature type="compositionally biased region" description="Low complexity" evidence="2">
    <location>
        <begin position="247"/>
        <end position="256"/>
    </location>
</feature>
<feature type="compositionally biased region" description="Polar residues" evidence="2">
    <location>
        <begin position="326"/>
        <end position="338"/>
    </location>
</feature>
<name>A0A9P5CS23_CRYP1</name>
<dbReference type="AlphaFoldDB" id="A0A9P5CS23"/>
<keyword evidence="5" id="KW-1185">Reference proteome</keyword>
<dbReference type="Proteomes" id="UP000803844">
    <property type="component" value="Unassembled WGS sequence"/>
</dbReference>
<feature type="region of interest" description="Disordered" evidence="2">
    <location>
        <begin position="848"/>
        <end position="871"/>
    </location>
</feature>
<keyword evidence="1" id="KW-0728">SH3 domain</keyword>
<dbReference type="InterPro" id="IPR001452">
    <property type="entry name" value="SH3_domain"/>
</dbReference>
<dbReference type="InterPro" id="IPR036028">
    <property type="entry name" value="SH3-like_dom_sf"/>
</dbReference>
<dbReference type="OrthoDB" id="5243589at2759"/>
<protein>
    <recommendedName>
        <fullName evidence="3">SH3 domain-containing protein</fullName>
    </recommendedName>
</protein>
<comment type="caution">
    <text evidence="4">The sequence shown here is derived from an EMBL/GenBank/DDBJ whole genome shotgun (WGS) entry which is preliminary data.</text>
</comment>
<proteinExistence type="predicted"/>
<feature type="compositionally biased region" description="Low complexity" evidence="2">
    <location>
        <begin position="285"/>
        <end position="304"/>
    </location>
</feature>
<dbReference type="EMBL" id="MU032346">
    <property type="protein sequence ID" value="KAF3767705.1"/>
    <property type="molecule type" value="Genomic_DNA"/>
</dbReference>
<evidence type="ECO:0000259" key="3">
    <source>
        <dbReference type="Pfam" id="PF14604"/>
    </source>
</evidence>
<feature type="region of interest" description="Disordered" evidence="2">
    <location>
        <begin position="131"/>
        <end position="341"/>
    </location>
</feature>
<evidence type="ECO:0000256" key="1">
    <source>
        <dbReference type="ARBA" id="ARBA00022443"/>
    </source>
</evidence>
<dbReference type="RefSeq" id="XP_040778666.1">
    <property type="nucleotide sequence ID" value="XM_040925294.1"/>
</dbReference>